<dbReference type="InterPro" id="IPR039563">
    <property type="entry name" value="Peptidase_C39_single_dom"/>
</dbReference>
<proteinExistence type="predicted"/>
<dbReference type="Gene3D" id="3.90.70.10">
    <property type="entry name" value="Cysteine proteinases"/>
    <property type="match status" value="1"/>
</dbReference>
<protein>
    <submittedName>
        <fullName evidence="2">C39 family peptidase</fullName>
    </submittedName>
</protein>
<dbReference type="InterPro" id="IPR016997">
    <property type="entry name" value="UCP032442"/>
</dbReference>
<comment type="caution">
    <text evidence="2">The sequence shown here is derived from an EMBL/GenBank/DDBJ whole genome shotgun (WGS) entry which is preliminary data.</text>
</comment>
<accession>A0ABU5K2Y9</accession>
<dbReference type="CDD" id="cd02549">
    <property type="entry name" value="Peptidase_C39A"/>
    <property type="match status" value="1"/>
</dbReference>
<keyword evidence="3" id="KW-1185">Reference proteome</keyword>
<sequence>MQLYKVLFVFTILLGGCSPTSKKPLQPVKTDQKSNQYKLQQVKQETPKPLPEKIVLSHVPFIRQLPELKRGCEVTSLAMLLQSANIQVDKMRLAKEIHKVPFWIGKKHGHPNEGFVGNIYTYSSPGYGAYHKPIYKLAQQYLGGRAIDLTGRDMESIYTQIRSGIPVLVVTNSTFRILSDNQFRNWETPQGMVRITYYEHSVLVTGYDKDKVYIHNPLGKEPHIAVPKNEFQAAWEQMGKQAISYEKGA</sequence>
<dbReference type="PANTHER" id="PTHR37806:SF1">
    <property type="entry name" value="PEPTIDASE C39-LIKE DOMAIN-CONTAINING PROTEIN"/>
    <property type="match status" value="1"/>
</dbReference>
<reference evidence="3" key="1">
    <citation type="submission" date="2023-11" db="EMBL/GenBank/DDBJ databases">
        <title>Genome Sequence of Bacillus pseudomycoides stain BUPM19.</title>
        <authorList>
            <person name="Farhat A."/>
        </authorList>
    </citation>
    <scope>NUCLEOTIDE SEQUENCE [LARGE SCALE GENOMIC DNA]</scope>
    <source>
        <strain evidence="3">BUPM19</strain>
    </source>
</reference>
<organism evidence="2 3">
    <name type="scientific">Bacillus bingmayongensis</name>
    <dbReference type="NCBI Taxonomy" id="1150157"/>
    <lineage>
        <taxon>Bacteria</taxon>
        <taxon>Bacillati</taxon>
        <taxon>Bacillota</taxon>
        <taxon>Bacilli</taxon>
        <taxon>Bacillales</taxon>
        <taxon>Bacillaceae</taxon>
        <taxon>Bacillus</taxon>
    </lineage>
</organism>
<dbReference type="PIRSF" id="PIRSF032442">
    <property type="entry name" value="UCP032442"/>
    <property type="match status" value="1"/>
</dbReference>
<name>A0ABU5K2Y9_9BACI</name>
<evidence type="ECO:0000313" key="2">
    <source>
        <dbReference type="EMBL" id="MDZ5609981.1"/>
    </source>
</evidence>
<dbReference type="InterPro" id="IPR039564">
    <property type="entry name" value="Peptidase_C39-like"/>
</dbReference>
<dbReference type="Pfam" id="PF13529">
    <property type="entry name" value="Peptidase_C39_2"/>
    <property type="match status" value="1"/>
</dbReference>
<evidence type="ECO:0000259" key="1">
    <source>
        <dbReference type="Pfam" id="PF13529"/>
    </source>
</evidence>
<dbReference type="PANTHER" id="PTHR37806">
    <property type="entry name" value="LMO0724 PROTEIN"/>
    <property type="match status" value="1"/>
</dbReference>
<dbReference type="Proteomes" id="UP001291930">
    <property type="component" value="Unassembled WGS sequence"/>
</dbReference>
<evidence type="ECO:0000313" key="3">
    <source>
        <dbReference type="Proteomes" id="UP001291930"/>
    </source>
</evidence>
<gene>
    <name evidence="2" type="ORF">U2I54_23750</name>
</gene>
<feature type="domain" description="Peptidase C39-like" evidence="1">
    <location>
        <begin position="58"/>
        <end position="217"/>
    </location>
</feature>
<dbReference type="EMBL" id="JAXOVW010000098">
    <property type="protein sequence ID" value="MDZ5609981.1"/>
    <property type="molecule type" value="Genomic_DNA"/>
</dbReference>
<dbReference type="PROSITE" id="PS51257">
    <property type="entry name" value="PROKAR_LIPOPROTEIN"/>
    <property type="match status" value="1"/>
</dbReference>